<reference evidence="3" key="1">
    <citation type="journal article" date="2014" name="Proc. Natl. Acad. Sci. U.S.A.">
        <title>Extensive sampling of basidiomycete genomes demonstrates inadequacy of the white-rot/brown-rot paradigm for wood decay fungi.</title>
        <authorList>
            <person name="Riley R."/>
            <person name="Salamov A.A."/>
            <person name="Brown D.W."/>
            <person name="Nagy L.G."/>
            <person name="Floudas D."/>
            <person name="Held B.W."/>
            <person name="Levasseur A."/>
            <person name="Lombard V."/>
            <person name="Morin E."/>
            <person name="Otillar R."/>
            <person name="Lindquist E.A."/>
            <person name="Sun H."/>
            <person name="LaButti K.M."/>
            <person name="Schmutz J."/>
            <person name="Jabbour D."/>
            <person name="Luo H."/>
            <person name="Baker S.E."/>
            <person name="Pisabarro A.G."/>
            <person name="Walton J.D."/>
            <person name="Blanchette R.A."/>
            <person name="Henrissat B."/>
            <person name="Martin F."/>
            <person name="Cullen D."/>
            <person name="Hibbett D.S."/>
            <person name="Grigoriev I.V."/>
        </authorList>
    </citation>
    <scope>NUCLEOTIDE SEQUENCE [LARGE SCALE GENOMIC DNA]</scope>
    <source>
        <strain evidence="3">MUCL 33604</strain>
    </source>
</reference>
<organism evidence="2 3">
    <name type="scientific">Jaapia argillacea MUCL 33604</name>
    <dbReference type="NCBI Taxonomy" id="933084"/>
    <lineage>
        <taxon>Eukaryota</taxon>
        <taxon>Fungi</taxon>
        <taxon>Dikarya</taxon>
        <taxon>Basidiomycota</taxon>
        <taxon>Agaricomycotina</taxon>
        <taxon>Agaricomycetes</taxon>
        <taxon>Agaricomycetidae</taxon>
        <taxon>Jaapiales</taxon>
        <taxon>Jaapiaceae</taxon>
        <taxon>Jaapia</taxon>
    </lineage>
</organism>
<evidence type="ECO:0000313" key="2">
    <source>
        <dbReference type="EMBL" id="KDQ50489.1"/>
    </source>
</evidence>
<proteinExistence type="predicted"/>
<feature type="signal peptide" evidence="1">
    <location>
        <begin position="1"/>
        <end position="24"/>
    </location>
</feature>
<name>A0A067P6W1_9AGAM</name>
<keyword evidence="3" id="KW-1185">Reference proteome</keyword>
<dbReference type="Proteomes" id="UP000027265">
    <property type="component" value="Unassembled WGS sequence"/>
</dbReference>
<dbReference type="HOGENOM" id="CLU_1896523_0_0_1"/>
<feature type="chain" id="PRO_5001646449" evidence="1">
    <location>
        <begin position="25"/>
        <end position="134"/>
    </location>
</feature>
<keyword evidence="1" id="KW-0732">Signal</keyword>
<sequence>MASSAVVSAPFLLAFSLRSLFKLAHYPPIWLFGCPDIPIICNSNSHGGLPSPPVPVKDKSICSPASHSSSLSIMPDLRLKFQTAARYLVQAYSSPAKHSELNRRQPEVELASHIESQPGGDKRSDHMIATILHI</sequence>
<evidence type="ECO:0000313" key="3">
    <source>
        <dbReference type="Proteomes" id="UP000027265"/>
    </source>
</evidence>
<gene>
    <name evidence="2" type="ORF">JAAARDRAFT_41946</name>
</gene>
<protein>
    <submittedName>
        <fullName evidence="2">Uncharacterized protein</fullName>
    </submittedName>
</protein>
<accession>A0A067P6W1</accession>
<evidence type="ECO:0000256" key="1">
    <source>
        <dbReference type="SAM" id="SignalP"/>
    </source>
</evidence>
<dbReference type="AlphaFoldDB" id="A0A067P6W1"/>
<dbReference type="EMBL" id="KL197759">
    <property type="protein sequence ID" value="KDQ50489.1"/>
    <property type="molecule type" value="Genomic_DNA"/>
</dbReference>
<dbReference type="InParanoid" id="A0A067P6W1"/>